<evidence type="ECO:0000313" key="2">
    <source>
        <dbReference type="Proteomes" id="UP000237631"/>
    </source>
</evidence>
<organism evidence="1 2">
    <name type="scientific">Cercospora berteroae</name>
    <dbReference type="NCBI Taxonomy" id="357750"/>
    <lineage>
        <taxon>Eukaryota</taxon>
        <taxon>Fungi</taxon>
        <taxon>Dikarya</taxon>
        <taxon>Ascomycota</taxon>
        <taxon>Pezizomycotina</taxon>
        <taxon>Dothideomycetes</taxon>
        <taxon>Dothideomycetidae</taxon>
        <taxon>Mycosphaerellales</taxon>
        <taxon>Mycosphaerellaceae</taxon>
        <taxon>Cercospora</taxon>
    </lineage>
</organism>
<evidence type="ECO:0000313" key="1">
    <source>
        <dbReference type="EMBL" id="PPJ58311.1"/>
    </source>
</evidence>
<proteinExistence type="predicted"/>
<dbReference type="EMBL" id="PNEN01000465">
    <property type="protein sequence ID" value="PPJ58311.1"/>
    <property type="molecule type" value="Genomic_DNA"/>
</dbReference>
<gene>
    <name evidence="1" type="ORF">CBER1_04516</name>
</gene>
<sequence>MSSYDKIDMFIAMMRRQAPALENLTDDQIRVKANLPRDRGPIIVSGAVLHRHILEQIQSMRNIALAWPRISPDSPRATWPLPVLPDRFDDLLVHDARFTFSWRPDRREYVYDHLSIPRKTADIELAAGRPMAQFSGGLRVFFNGPRTRSMPTNIAMAVKENREDLDSEYEVRIHE</sequence>
<comment type="caution">
    <text evidence="1">The sequence shown here is derived from an EMBL/GenBank/DDBJ whole genome shotgun (WGS) entry which is preliminary data.</text>
</comment>
<keyword evidence="2" id="KW-1185">Reference proteome</keyword>
<name>A0A2S6CF31_9PEZI</name>
<accession>A0A2S6CF31</accession>
<reference evidence="2" key="1">
    <citation type="journal article" date="2017" name="bioRxiv">
        <title>Conservation of a gene cluster reveals novel cercosporin biosynthetic mechanisms and extends production to the genus Colletotrichum.</title>
        <authorList>
            <person name="de Jonge R."/>
            <person name="Ebert M.K."/>
            <person name="Huitt-Roehl C.R."/>
            <person name="Pal P."/>
            <person name="Suttle J.C."/>
            <person name="Spanner R.E."/>
            <person name="Neubauer J.D."/>
            <person name="Jurick W.M.II."/>
            <person name="Stott K.A."/>
            <person name="Secor G.A."/>
            <person name="Thomma B.P.H.J."/>
            <person name="Van de Peer Y."/>
            <person name="Townsend C.A."/>
            <person name="Bolton M.D."/>
        </authorList>
    </citation>
    <scope>NUCLEOTIDE SEQUENCE [LARGE SCALE GENOMIC DNA]</scope>
    <source>
        <strain evidence="2">CBS538.71</strain>
    </source>
</reference>
<dbReference type="Proteomes" id="UP000237631">
    <property type="component" value="Unassembled WGS sequence"/>
</dbReference>
<dbReference type="OrthoDB" id="3625637at2759"/>
<protein>
    <submittedName>
        <fullName evidence="1">Uncharacterized protein</fullName>
    </submittedName>
</protein>
<dbReference type="AlphaFoldDB" id="A0A2S6CF31"/>